<feature type="domain" description="Mannosylglycerate hydrolase MGH1-like glycoside hydrolase" evidence="2">
    <location>
        <begin position="426"/>
        <end position="645"/>
    </location>
</feature>
<dbReference type="PANTHER" id="PTHR10412:SF10">
    <property type="entry name" value="GLYCOSYL HYDROLASE FAMILY 63 C-TERMINAL DOMAIN-CONTAINING PROTEIN"/>
    <property type="match status" value="1"/>
</dbReference>
<organism evidence="3 4">
    <name type="scientific">Candidatus Methylomirabilis tolerans</name>
    <dbReference type="NCBI Taxonomy" id="3123416"/>
    <lineage>
        <taxon>Bacteria</taxon>
        <taxon>Candidatus Methylomirabilota</taxon>
        <taxon>Candidatus Methylomirabilia</taxon>
        <taxon>Candidatus Methylomirabilales</taxon>
        <taxon>Candidatus Methylomirabilaceae</taxon>
        <taxon>Candidatus Methylomirabilis</taxon>
    </lineage>
</organism>
<evidence type="ECO:0000259" key="1">
    <source>
        <dbReference type="Pfam" id="PF03200"/>
    </source>
</evidence>
<dbReference type="AlphaFoldDB" id="A0AAJ1ET74"/>
<dbReference type="InterPro" id="IPR054491">
    <property type="entry name" value="MGH1-like_GH"/>
</dbReference>
<sequence>MTREEERLQESRERKVHWKRWGPYLSERAWGTVREDYSPNGTAWDYFPHDHARSRAYRWGEDGLGGICDRHQAICFALALWNGRDPILKERLFGVTGNEGNHGEDVKEYYFYLDSTPTHSYMKYLYKYPQAEFPYGRLVNENRRRGRSAPEYELLDTGVFDEDRYFDIFVEYAKANAEDILIRISVVNRGPDRASLHLLPTLWFRNTWSWGYNELRPSLRRAKNREGHAAIEVSHSYYGLRSLHCEGVPELLFTENNTNSRRLYGADNDTPYVKDGINEYIVHGIKGAVNPEPVGTKVAAHYPLILSPGETVQMRLRFTDTEIPPTSGDLFGVDFDRIFSERQREADEFYTSVIPQDLAPDARNVMRQAFAGLLWSKQFYYYVVAQWLTGDPAFPPPPQERLRGRNHEWTHVYNADVISMPDKWEYPWYAAWDLAFHCLPLALVDSDFAKEQLVLMLREWYMHPNGQLPAYEWAFGDVNPPVHAWAAWRVYKIERKRRGRGDPAFLERVFSKLLLNFTWWVNRKDAEGLNVFQGGFLGLDNIGIFDRSQPLPTGGRIEQADGTSWMGMYTLNMLAIALEIARDNPTYEDVASKFLEHFVYIAHAMNTLGMWNDADGFYYDVLHLPDDRHVALKVRSMVGLIPLFAVETLDPELLNRLPSFKRRLEWFIDHRPDLIHGCACMRTPGREARRLLSIANPERLRRVLALMLDEQEFLSPYGIRAISRYHHDHPFTLTVDGVEHRIDYEPAESGTGLFGGNSNWRGPIWFPVNYLIIESLQKFHYYLGDDYTVECPTGSGRMMTLSEVATEISRRLSRIFLRGPDGRRPVYGATEKFQHDPLWRDLVLFHEYFHGDNGVGIGASHQTGWTGLVAKLMQQCGE</sequence>
<feature type="domain" description="Glycosyl hydrolase family 63 C-terminal" evidence="1">
    <location>
        <begin position="696"/>
        <end position="782"/>
    </location>
</feature>
<dbReference type="InterPro" id="IPR031335">
    <property type="entry name" value="Glyco_hydro_63_C"/>
</dbReference>
<evidence type="ECO:0000259" key="2">
    <source>
        <dbReference type="Pfam" id="PF22422"/>
    </source>
</evidence>
<accession>A0AAJ1ET74</accession>
<protein>
    <submittedName>
        <fullName evidence="3">Glucosidase</fullName>
    </submittedName>
</protein>
<dbReference type="InterPro" id="IPR012341">
    <property type="entry name" value="6hp_glycosidase-like_sf"/>
</dbReference>
<dbReference type="Pfam" id="PF22422">
    <property type="entry name" value="MGH1-like_GH"/>
    <property type="match status" value="1"/>
</dbReference>
<gene>
    <name evidence="3" type="ORF">K8G79_07480</name>
</gene>
<dbReference type="InterPro" id="IPR008928">
    <property type="entry name" value="6-hairpin_glycosidase_sf"/>
</dbReference>
<dbReference type="GO" id="GO:0009311">
    <property type="term" value="P:oligosaccharide metabolic process"/>
    <property type="evidence" value="ECO:0007669"/>
    <property type="project" value="InterPro"/>
</dbReference>
<dbReference type="GO" id="GO:0004573">
    <property type="term" value="F:Glc3Man9GlcNAc2 oligosaccharide glucosidase activity"/>
    <property type="evidence" value="ECO:0007669"/>
    <property type="project" value="InterPro"/>
</dbReference>
<dbReference type="SUPFAM" id="SSF48208">
    <property type="entry name" value="Six-hairpin glycosidases"/>
    <property type="match status" value="1"/>
</dbReference>
<dbReference type="Proteomes" id="UP001197609">
    <property type="component" value="Unassembled WGS sequence"/>
</dbReference>
<comment type="caution">
    <text evidence="3">The sequence shown here is derived from an EMBL/GenBank/DDBJ whole genome shotgun (WGS) entry which is preliminary data.</text>
</comment>
<dbReference type="EMBL" id="JAIOIU010000090">
    <property type="protein sequence ID" value="MBZ0159959.1"/>
    <property type="molecule type" value="Genomic_DNA"/>
</dbReference>
<name>A0AAJ1ET74_9BACT</name>
<dbReference type="InterPro" id="IPR004888">
    <property type="entry name" value="Glycoside_hydrolase_63"/>
</dbReference>
<evidence type="ECO:0000313" key="4">
    <source>
        <dbReference type="Proteomes" id="UP001197609"/>
    </source>
</evidence>
<dbReference type="Pfam" id="PF03200">
    <property type="entry name" value="Glyco_hydro_63"/>
    <property type="match status" value="1"/>
</dbReference>
<dbReference type="Gene3D" id="1.50.10.10">
    <property type="match status" value="1"/>
</dbReference>
<reference evidence="3 4" key="1">
    <citation type="journal article" date="2021" name="bioRxiv">
        <title>Unraveling nitrogen, sulfur and carbon metabolic pathways and microbial community transcriptional responses to substrate deprivation and toxicity stresses in a bioreactor mimicking anoxic brackish coastal sediment conditions.</title>
        <authorList>
            <person name="Martins P.D."/>
            <person name="Echeveste M.J."/>
            <person name="Arshad A."/>
            <person name="Kurth J."/>
            <person name="Ouboter H."/>
            <person name="Jetten M.S.M."/>
            <person name="Welte C.U."/>
        </authorList>
    </citation>
    <scope>NUCLEOTIDE SEQUENCE [LARGE SCALE GENOMIC DNA]</scope>
    <source>
        <strain evidence="3">MAG_38</strain>
    </source>
</reference>
<dbReference type="PANTHER" id="PTHR10412">
    <property type="entry name" value="MANNOSYL-OLIGOSACCHARIDE GLUCOSIDASE"/>
    <property type="match status" value="1"/>
</dbReference>
<proteinExistence type="predicted"/>
<evidence type="ECO:0000313" key="3">
    <source>
        <dbReference type="EMBL" id="MBZ0159959.1"/>
    </source>
</evidence>